<dbReference type="Pfam" id="PF02567">
    <property type="entry name" value="PhzC-PhzF"/>
    <property type="match status" value="1"/>
</dbReference>
<dbReference type="RefSeq" id="WP_310797837.1">
    <property type="nucleotide sequence ID" value="NZ_CP123872.1"/>
</dbReference>
<dbReference type="NCBIfam" id="TIGR00654">
    <property type="entry name" value="PhzF_family"/>
    <property type="match status" value="1"/>
</dbReference>
<dbReference type="PIRSF" id="PIRSF016184">
    <property type="entry name" value="PhzC_PhzF"/>
    <property type="match status" value="1"/>
</dbReference>
<evidence type="ECO:0000256" key="3">
    <source>
        <dbReference type="PIRSR" id="PIRSR016184-1"/>
    </source>
</evidence>
<proteinExistence type="inferred from homology"/>
<dbReference type="GO" id="GO:0016853">
    <property type="term" value="F:isomerase activity"/>
    <property type="evidence" value="ECO:0007669"/>
    <property type="project" value="UniProtKB-KW"/>
</dbReference>
<dbReference type="AlphaFoldDB" id="A0AA52H901"/>
<evidence type="ECO:0000313" key="4">
    <source>
        <dbReference type="EMBL" id="WND02002.1"/>
    </source>
</evidence>
<protein>
    <submittedName>
        <fullName evidence="4">PhzF family phenazine biosynthesis isomerase</fullName>
    </submittedName>
</protein>
<organism evidence="4 5">
    <name type="scientific">Temperatibacter marinus</name>
    <dbReference type="NCBI Taxonomy" id="1456591"/>
    <lineage>
        <taxon>Bacteria</taxon>
        <taxon>Pseudomonadati</taxon>
        <taxon>Pseudomonadota</taxon>
        <taxon>Alphaproteobacteria</taxon>
        <taxon>Kordiimonadales</taxon>
        <taxon>Temperatibacteraceae</taxon>
        <taxon>Temperatibacter</taxon>
    </lineage>
</organism>
<dbReference type="GO" id="GO:0005737">
    <property type="term" value="C:cytoplasm"/>
    <property type="evidence" value="ECO:0007669"/>
    <property type="project" value="TreeGrafter"/>
</dbReference>
<keyword evidence="2 4" id="KW-0413">Isomerase</keyword>
<dbReference type="PANTHER" id="PTHR13774">
    <property type="entry name" value="PHENAZINE BIOSYNTHESIS PROTEIN"/>
    <property type="match status" value="1"/>
</dbReference>
<dbReference type="EMBL" id="CP123872">
    <property type="protein sequence ID" value="WND02002.1"/>
    <property type="molecule type" value="Genomic_DNA"/>
</dbReference>
<name>A0AA52H901_9PROT</name>
<comment type="similarity">
    <text evidence="1">Belongs to the PhzF family.</text>
</comment>
<accession>A0AA52H901</accession>
<feature type="active site" evidence="3">
    <location>
        <position position="47"/>
    </location>
</feature>
<keyword evidence="5" id="KW-1185">Reference proteome</keyword>
<dbReference type="Proteomes" id="UP001268683">
    <property type="component" value="Chromosome"/>
</dbReference>
<evidence type="ECO:0000256" key="1">
    <source>
        <dbReference type="ARBA" id="ARBA00008270"/>
    </source>
</evidence>
<dbReference type="KEGG" id="tmk:QGN29_10630"/>
<reference evidence="4" key="1">
    <citation type="submission" date="2023-04" db="EMBL/GenBank/DDBJ databases">
        <title>Complete genome sequence of Temperatibacter marinus.</title>
        <authorList>
            <person name="Rong J.-C."/>
            <person name="Yi M.-L."/>
            <person name="Zhao Q."/>
        </authorList>
    </citation>
    <scope>NUCLEOTIDE SEQUENCE</scope>
    <source>
        <strain evidence="4">NBRC 110045</strain>
    </source>
</reference>
<evidence type="ECO:0000313" key="5">
    <source>
        <dbReference type="Proteomes" id="UP001268683"/>
    </source>
</evidence>
<dbReference type="InterPro" id="IPR003719">
    <property type="entry name" value="Phenazine_PhzF-like"/>
</dbReference>
<dbReference type="Gene3D" id="3.10.310.10">
    <property type="entry name" value="Diaminopimelate Epimerase, Chain A, domain 1"/>
    <property type="match status" value="2"/>
</dbReference>
<dbReference type="PANTHER" id="PTHR13774:SF17">
    <property type="entry name" value="PHENAZINE BIOSYNTHESIS-LIKE DOMAIN-CONTAINING PROTEIN"/>
    <property type="match status" value="1"/>
</dbReference>
<gene>
    <name evidence="4" type="ORF">QGN29_10630</name>
</gene>
<evidence type="ECO:0000256" key="2">
    <source>
        <dbReference type="ARBA" id="ARBA00023235"/>
    </source>
</evidence>
<dbReference type="SUPFAM" id="SSF54506">
    <property type="entry name" value="Diaminopimelate epimerase-like"/>
    <property type="match status" value="1"/>
</dbReference>
<sequence length="271" mass="29945">MAEVPIFQVDVFSSDQHLGNPAAVCPLTEFLENDILQAVARESNLSETAFIVPTPDKETDFDIKWFTPNSEVDLCGHATIAAASIVLSFLETDWEQVSFDTIDGPVHVNQRGGLFSITLPMIDVSPIEAPTELKEALNGFDCKHIYHSGTTYHIVYESRETLAKLDPDFDLLKQSTSYGFIASAPDETGETDFVTRCFYPSLDIEEDPVTLTAYRIVVGHWASEKGKDTFMSHQLSNRGGQLWLKKNGRDLTISGEATMISQGSLFIAGLD</sequence>